<dbReference type="RefSeq" id="WP_229385039.1">
    <property type="nucleotide sequence ID" value="NZ_JAGTTN010000004.1"/>
</dbReference>
<proteinExistence type="predicted"/>
<dbReference type="Proteomes" id="UP001139354">
    <property type="component" value="Unassembled WGS sequence"/>
</dbReference>
<evidence type="ECO:0000313" key="2">
    <source>
        <dbReference type="Proteomes" id="UP001139354"/>
    </source>
</evidence>
<protein>
    <submittedName>
        <fullName evidence="1">Uncharacterized protein</fullName>
    </submittedName>
</protein>
<name>A0A9X1S2V1_9MICO</name>
<gene>
    <name evidence="1" type="ORF">KEC57_12855</name>
</gene>
<organism evidence="1 2">
    <name type="scientific">Microbacterium allomyrinae</name>
    <dbReference type="NCBI Taxonomy" id="2830666"/>
    <lineage>
        <taxon>Bacteria</taxon>
        <taxon>Bacillati</taxon>
        <taxon>Actinomycetota</taxon>
        <taxon>Actinomycetes</taxon>
        <taxon>Micrococcales</taxon>
        <taxon>Microbacteriaceae</taxon>
        <taxon>Microbacterium</taxon>
    </lineage>
</organism>
<reference evidence="1" key="1">
    <citation type="submission" date="2021-04" db="EMBL/GenBank/DDBJ databases">
        <title>Microbacterium tenobrionis sp. nov. and Microbacterium allomyrinae sp. nov., isolated from larvae of Tenobrio molitor and Allomyrina dichotoma, respectively.</title>
        <authorList>
            <person name="Lee S.D."/>
        </authorList>
    </citation>
    <scope>NUCLEOTIDE SEQUENCE</scope>
    <source>
        <strain evidence="1">BWT-G7</strain>
    </source>
</reference>
<dbReference type="EMBL" id="JAGTTN010000004">
    <property type="protein sequence ID" value="MCC2033071.1"/>
    <property type="molecule type" value="Genomic_DNA"/>
</dbReference>
<dbReference type="AlphaFoldDB" id="A0A9X1S2V1"/>
<evidence type="ECO:0000313" key="1">
    <source>
        <dbReference type="EMBL" id="MCC2033071.1"/>
    </source>
</evidence>
<comment type="caution">
    <text evidence="1">The sequence shown here is derived from an EMBL/GenBank/DDBJ whole genome shotgun (WGS) entry which is preliminary data.</text>
</comment>
<keyword evidence="2" id="KW-1185">Reference proteome</keyword>
<accession>A0A9X1S2V1</accession>
<sequence>MSELDDFFVHTATVETLEGTDGYGREHFSGTITLSPTAEYGCFIEQKRRLVRGRDSQRGGDDTAEVISESTLYASPAVAALFTPGSRVTIRGAESRVIVASLLDSGDLDLPDHVAVALT</sequence>